<comment type="caution">
    <text evidence="1">The sequence shown here is derived from an EMBL/GenBank/DDBJ whole genome shotgun (WGS) entry which is preliminary data.</text>
</comment>
<name>A0A1G4B4N9_9PEZI</name>
<proteinExistence type="predicted"/>
<dbReference type="RefSeq" id="XP_022473548.1">
    <property type="nucleotide sequence ID" value="XM_022619944.1"/>
</dbReference>
<evidence type="ECO:0000313" key="2">
    <source>
        <dbReference type="Proteomes" id="UP000176998"/>
    </source>
</evidence>
<dbReference type="EMBL" id="MJBS01000070">
    <property type="protein sequence ID" value="OHE96389.1"/>
    <property type="molecule type" value="Genomic_DNA"/>
</dbReference>
<dbReference type="AlphaFoldDB" id="A0A1G4B4N9"/>
<reference evidence="1 2" key="1">
    <citation type="submission" date="2016-09" db="EMBL/GenBank/DDBJ databases">
        <authorList>
            <person name="Capua I."/>
            <person name="De Benedictis P."/>
            <person name="Joannis T."/>
            <person name="Lombin L.H."/>
            <person name="Cattoli G."/>
        </authorList>
    </citation>
    <scope>NUCLEOTIDE SEQUENCE [LARGE SCALE GENOMIC DNA]</scope>
    <source>
        <strain evidence="1 2">IMI 309357</strain>
    </source>
</reference>
<sequence>MPPEVHSAEGDENGLSGLTTSRVLSNPCCHAAYHWALTEAPPHSCTPVSRSYVVDAIQHHTTPSASTTPDLCLKSLRIALALAYAYARPVPGHRPPGAVSGGTRVFTGPLPETASISAAEAATCSWLRLSVDLTQTRNAPRKAGASGCDATSCFGFEAITGESLFVGRRPASGVVTRVAAATAAVAASRSVAAVLAPFGLFTS</sequence>
<keyword evidence="2" id="KW-1185">Reference proteome</keyword>
<dbReference type="GeneID" id="34561454"/>
<evidence type="ECO:0000313" key="1">
    <source>
        <dbReference type="EMBL" id="OHE96389.1"/>
    </source>
</evidence>
<gene>
    <name evidence="1" type="ORF">CORC01_08312</name>
</gene>
<dbReference type="Proteomes" id="UP000176998">
    <property type="component" value="Unassembled WGS sequence"/>
</dbReference>
<protein>
    <submittedName>
        <fullName evidence="1">Uncharacterized protein</fullName>
    </submittedName>
</protein>
<accession>A0A1G4B4N9</accession>
<organism evidence="1 2">
    <name type="scientific">Colletotrichum orchidophilum</name>
    <dbReference type="NCBI Taxonomy" id="1209926"/>
    <lineage>
        <taxon>Eukaryota</taxon>
        <taxon>Fungi</taxon>
        <taxon>Dikarya</taxon>
        <taxon>Ascomycota</taxon>
        <taxon>Pezizomycotina</taxon>
        <taxon>Sordariomycetes</taxon>
        <taxon>Hypocreomycetidae</taxon>
        <taxon>Glomerellales</taxon>
        <taxon>Glomerellaceae</taxon>
        <taxon>Colletotrichum</taxon>
    </lineage>
</organism>